<dbReference type="EMBL" id="CP108264">
    <property type="protein sequence ID" value="WTU72632.1"/>
    <property type="molecule type" value="Genomic_DNA"/>
</dbReference>
<accession>A0AAU2JMH2</accession>
<dbReference type="AlphaFoldDB" id="A0AAU2JMH2"/>
<gene>
    <name evidence="1" type="ORF">OG327_04340</name>
</gene>
<reference evidence="1" key="1">
    <citation type="submission" date="2022-10" db="EMBL/GenBank/DDBJ databases">
        <title>The complete genomes of actinobacterial strains from the NBC collection.</title>
        <authorList>
            <person name="Joergensen T.S."/>
            <person name="Alvarez Arevalo M."/>
            <person name="Sterndorff E.B."/>
            <person name="Faurdal D."/>
            <person name="Vuksanovic O."/>
            <person name="Mourched A.-S."/>
            <person name="Charusanti P."/>
            <person name="Shaw S."/>
            <person name="Blin K."/>
            <person name="Weber T."/>
        </authorList>
    </citation>
    <scope>NUCLEOTIDE SEQUENCE</scope>
    <source>
        <strain evidence="1">NBC_00049</strain>
    </source>
</reference>
<protein>
    <recommendedName>
        <fullName evidence="2">Integrase</fullName>
    </recommendedName>
</protein>
<name>A0AAU2JMH2_9ACTN</name>
<sequence length="72" mass="8467">MTEHRPQQPGERTDRYIRTTGYLPPHWSARRRRSWHNKHSFYVGLVIGFYAPVRLNDVALAQRWLAAYGLGS</sequence>
<proteinExistence type="predicted"/>
<evidence type="ECO:0000313" key="1">
    <source>
        <dbReference type="EMBL" id="WTU72632.1"/>
    </source>
</evidence>
<evidence type="ECO:0008006" key="2">
    <source>
        <dbReference type="Google" id="ProtNLM"/>
    </source>
</evidence>
<organism evidence="1">
    <name type="scientific">Streptomyces sp. NBC_00049</name>
    <dbReference type="NCBI Taxonomy" id="2903617"/>
    <lineage>
        <taxon>Bacteria</taxon>
        <taxon>Bacillati</taxon>
        <taxon>Actinomycetota</taxon>
        <taxon>Actinomycetes</taxon>
        <taxon>Kitasatosporales</taxon>
        <taxon>Streptomycetaceae</taxon>
        <taxon>Streptomyces</taxon>
    </lineage>
</organism>